<dbReference type="SUPFAM" id="SSF53955">
    <property type="entry name" value="Lysozyme-like"/>
    <property type="match status" value="1"/>
</dbReference>
<accession>A0A2C9CU47</accession>
<keyword evidence="4 11" id="KW-0808">Transferase</keyword>
<keyword evidence="14" id="KW-1185">Reference proteome</keyword>
<comment type="function">
    <text evidence="11">Peptidoglycan polymerase that catalyzes glycan chain elongation from lipid-linked precursors.</text>
</comment>
<dbReference type="PANTHER" id="PTHR30400:SF0">
    <property type="entry name" value="BIOSYNTHETIC PEPTIDOGLYCAN TRANSGLYCOSYLASE"/>
    <property type="match status" value="1"/>
</dbReference>
<dbReference type="GO" id="GO:0005886">
    <property type="term" value="C:plasma membrane"/>
    <property type="evidence" value="ECO:0007669"/>
    <property type="project" value="UniProtKB-SubCell"/>
</dbReference>
<keyword evidence="10 11" id="KW-0961">Cell wall biogenesis/degradation</keyword>
<dbReference type="InterPro" id="IPR023346">
    <property type="entry name" value="Lysozyme-like_dom_sf"/>
</dbReference>
<evidence type="ECO:0000256" key="4">
    <source>
        <dbReference type="ARBA" id="ARBA00022679"/>
    </source>
</evidence>
<dbReference type="AlphaFoldDB" id="A0A2C9CU47"/>
<dbReference type="HAMAP" id="MF_00766">
    <property type="entry name" value="PGT_MtgA"/>
    <property type="match status" value="1"/>
</dbReference>
<evidence type="ECO:0000256" key="5">
    <source>
        <dbReference type="ARBA" id="ARBA00022692"/>
    </source>
</evidence>
<evidence type="ECO:0000256" key="6">
    <source>
        <dbReference type="ARBA" id="ARBA00022960"/>
    </source>
</evidence>
<gene>
    <name evidence="11" type="primary">mtgA</name>
    <name evidence="13" type="ORF">SAMN06273572_105182</name>
</gene>
<keyword evidence="5 11" id="KW-0812">Transmembrane</keyword>
<dbReference type="InterPro" id="IPR036950">
    <property type="entry name" value="PBP_transglycosylase"/>
</dbReference>
<feature type="domain" description="Glycosyl transferase family 51" evidence="12">
    <location>
        <begin position="45"/>
        <end position="203"/>
    </location>
</feature>
<evidence type="ECO:0000256" key="3">
    <source>
        <dbReference type="ARBA" id="ARBA00022676"/>
    </source>
</evidence>
<evidence type="ECO:0000259" key="12">
    <source>
        <dbReference type="Pfam" id="PF00912"/>
    </source>
</evidence>
<sequence>MKRLIRTILRWSLRVLAVVMLIVIAGRWVVPPITHTQVVQWRAQGSLQRDWVRYDQTGPMPASVIAAEDARFCQHFGLDLDAIRDAMQDDRRRGGSTITQQVAKNVYLWQQASWTRKGLEAALTLLIEATWSKERIIEVYLNVAETGRGVFGVQAAAQHWFGVDASDLSPVQAARIAAILPAPRDRNAAQPSDFVRGRAASIADGAATLRSNGGLDCLPNG</sequence>
<keyword evidence="6 11" id="KW-0133">Cell shape</keyword>
<dbReference type="Gene3D" id="1.10.3810.10">
    <property type="entry name" value="Biosynthetic peptidoglycan transglycosylase-like"/>
    <property type="match status" value="1"/>
</dbReference>
<evidence type="ECO:0000313" key="13">
    <source>
        <dbReference type="EMBL" id="SOH94758.1"/>
    </source>
</evidence>
<feature type="transmembrane region" description="Helical" evidence="11">
    <location>
        <begin position="12"/>
        <end position="30"/>
    </location>
</feature>
<keyword evidence="1 11" id="KW-1003">Cell membrane</keyword>
<comment type="pathway">
    <text evidence="11">Cell wall biogenesis; peptidoglycan biosynthesis.</text>
</comment>
<dbReference type="GO" id="GO:0008360">
    <property type="term" value="P:regulation of cell shape"/>
    <property type="evidence" value="ECO:0007669"/>
    <property type="project" value="UniProtKB-KW"/>
</dbReference>
<dbReference type="GO" id="GO:0016763">
    <property type="term" value="F:pentosyltransferase activity"/>
    <property type="evidence" value="ECO:0007669"/>
    <property type="project" value="InterPro"/>
</dbReference>
<keyword evidence="8 11" id="KW-1133">Transmembrane helix</keyword>
<proteinExistence type="inferred from homology"/>
<comment type="catalytic activity">
    <reaction evidence="11">
        <text>[GlcNAc-(1-&gt;4)-Mur2Ac(oyl-L-Ala-gamma-D-Glu-L-Lys-D-Ala-D-Ala)](n)-di-trans,octa-cis-undecaprenyl diphosphate + beta-D-GlcNAc-(1-&gt;4)-Mur2Ac(oyl-L-Ala-gamma-D-Glu-L-Lys-D-Ala-D-Ala)-di-trans,octa-cis-undecaprenyl diphosphate = [GlcNAc-(1-&gt;4)-Mur2Ac(oyl-L-Ala-gamma-D-Glu-L-Lys-D-Ala-D-Ala)](n+1)-di-trans,octa-cis-undecaprenyl diphosphate + di-trans,octa-cis-undecaprenyl diphosphate + H(+)</text>
        <dbReference type="Rhea" id="RHEA:23708"/>
        <dbReference type="Rhea" id="RHEA-COMP:9602"/>
        <dbReference type="Rhea" id="RHEA-COMP:9603"/>
        <dbReference type="ChEBI" id="CHEBI:15378"/>
        <dbReference type="ChEBI" id="CHEBI:58405"/>
        <dbReference type="ChEBI" id="CHEBI:60033"/>
        <dbReference type="ChEBI" id="CHEBI:78435"/>
        <dbReference type="EC" id="2.4.99.28"/>
    </reaction>
</comment>
<comment type="subcellular location">
    <subcellularLocation>
        <location evidence="11">Cell inner membrane</location>
        <topology evidence="11">Single-pass membrane protein</topology>
    </subcellularLocation>
</comment>
<dbReference type="GO" id="GO:0009252">
    <property type="term" value="P:peptidoglycan biosynthetic process"/>
    <property type="evidence" value="ECO:0007669"/>
    <property type="project" value="UniProtKB-UniRule"/>
</dbReference>
<comment type="similarity">
    <text evidence="11">Belongs to the glycosyltransferase 51 family.</text>
</comment>
<dbReference type="UniPathway" id="UPA00219"/>
<evidence type="ECO:0000256" key="2">
    <source>
        <dbReference type="ARBA" id="ARBA00022519"/>
    </source>
</evidence>
<dbReference type="PANTHER" id="PTHR30400">
    <property type="entry name" value="MONOFUNCTIONAL BIOSYNTHETIC PEPTIDOGLYCAN TRANSGLYCOSYLASE"/>
    <property type="match status" value="1"/>
</dbReference>
<dbReference type="Proteomes" id="UP000220034">
    <property type="component" value="Unassembled WGS sequence"/>
</dbReference>
<evidence type="ECO:0000313" key="14">
    <source>
        <dbReference type="Proteomes" id="UP000220034"/>
    </source>
</evidence>
<evidence type="ECO:0000256" key="9">
    <source>
        <dbReference type="ARBA" id="ARBA00023136"/>
    </source>
</evidence>
<organism evidence="13 14">
    <name type="scientific">Pontivivens marinum</name>
    <dbReference type="NCBI Taxonomy" id="1690039"/>
    <lineage>
        <taxon>Bacteria</taxon>
        <taxon>Pseudomonadati</taxon>
        <taxon>Pseudomonadota</taxon>
        <taxon>Alphaproteobacteria</taxon>
        <taxon>Rhodobacterales</taxon>
        <taxon>Paracoccaceae</taxon>
        <taxon>Pontivivens</taxon>
    </lineage>
</organism>
<dbReference type="EC" id="2.4.99.28" evidence="11"/>
<dbReference type="Pfam" id="PF00912">
    <property type="entry name" value="Transgly"/>
    <property type="match status" value="1"/>
</dbReference>
<dbReference type="GO" id="GO:0071555">
    <property type="term" value="P:cell wall organization"/>
    <property type="evidence" value="ECO:0007669"/>
    <property type="project" value="UniProtKB-KW"/>
</dbReference>
<dbReference type="GO" id="GO:0009274">
    <property type="term" value="C:peptidoglycan-based cell wall"/>
    <property type="evidence" value="ECO:0007669"/>
    <property type="project" value="InterPro"/>
</dbReference>
<keyword evidence="3 11" id="KW-0328">Glycosyltransferase</keyword>
<dbReference type="EMBL" id="OCTN01000005">
    <property type="protein sequence ID" value="SOH94758.1"/>
    <property type="molecule type" value="Genomic_DNA"/>
</dbReference>
<evidence type="ECO:0000256" key="11">
    <source>
        <dbReference type="HAMAP-Rule" id="MF_00766"/>
    </source>
</evidence>
<evidence type="ECO:0000256" key="10">
    <source>
        <dbReference type="ARBA" id="ARBA00023316"/>
    </source>
</evidence>
<keyword evidence="9 11" id="KW-0472">Membrane</keyword>
<dbReference type="RefSeq" id="WP_180955991.1">
    <property type="nucleotide sequence ID" value="NZ_OCTN01000005.1"/>
</dbReference>
<dbReference type="GO" id="GO:0008955">
    <property type="term" value="F:peptidoglycan glycosyltransferase activity"/>
    <property type="evidence" value="ECO:0007669"/>
    <property type="project" value="UniProtKB-UniRule"/>
</dbReference>
<evidence type="ECO:0000256" key="7">
    <source>
        <dbReference type="ARBA" id="ARBA00022984"/>
    </source>
</evidence>
<dbReference type="NCBIfam" id="TIGR02070">
    <property type="entry name" value="mono_pep_trsgly"/>
    <property type="match status" value="1"/>
</dbReference>
<keyword evidence="2 11" id="KW-0997">Cell inner membrane</keyword>
<evidence type="ECO:0000256" key="8">
    <source>
        <dbReference type="ARBA" id="ARBA00022989"/>
    </source>
</evidence>
<dbReference type="InterPro" id="IPR001264">
    <property type="entry name" value="Glyco_trans_51"/>
</dbReference>
<dbReference type="InterPro" id="IPR011812">
    <property type="entry name" value="Pep_trsgly"/>
</dbReference>
<name>A0A2C9CU47_9RHOB</name>
<keyword evidence="7 11" id="KW-0573">Peptidoglycan synthesis</keyword>
<reference evidence="14" key="1">
    <citation type="submission" date="2017-09" db="EMBL/GenBank/DDBJ databases">
        <authorList>
            <person name="Varghese N."/>
            <person name="Submissions S."/>
        </authorList>
    </citation>
    <scope>NUCLEOTIDE SEQUENCE [LARGE SCALE GENOMIC DNA]</scope>
    <source>
        <strain evidence="14">C7</strain>
    </source>
</reference>
<protein>
    <recommendedName>
        <fullName evidence="11">Biosynthetic peptidoglycan transglycosylase</fullName>
        <ecNumber evidence="11">2.4.99.28</ecNumber>
    </recommendedName>
    <alternativeName>
        <fullName evidence="11">Glycan polymerase</fullName>
    </alternativeName>
    <alternativeName>
        <fullName evidence="11">Peptidoglycan glycosyltransferase MtgA</fullName>
        <shortName evidence="11">PGT</shortName>
    </alternativeName>
</protein>
<evidence type="ECO:0000256" key="1">
    <source>
        <dbReference type="ARBA" id="ARBA00022475"/>
    </source>
</evidence>